<evidence type="ECO:0000313" key="2">
    <source>
        <dbReference type="EMBL" id="MFD1440306.1"/>
    </source>
</evidence>
<accession>A0ABW4CSG1</accession>
<sequence>MKMHAAKIVLLALIPFTFLSACAVGRSSGQNNAETSQQAPRTAASHLADVEARGLPVANKQTVTGQALADLKTQYGSDITSAAAFQNDHGTKMYIIVTKTTSGANAVRDQFAKANWSVKADPSRRLVFAAERSLASGWFENYQKPIFRG</sequence>
<dbReference type="RefSeq" id="WP_125757379.1">
    <property type="nucleotide sequence ID" value="NZ_JBHTOK010000011.1"/>
</dbReference>
<proteinExistence type="predicted"/>
<protein>
    <recommendedName>
        <fullName evidence="4">Lipoprotein</fullName>
    </recommendedName>
</protein>
<name>A0ABW4CSG1_9LACO</name>
<gene>
    <name evidence="2" type="ORF">ACFQ5K_02740</name>
</gene>
<evidence type="ECO:0008006" key="4">
    <source>
        <dbReference type="Google" id="ProtNLM"/>
    </source>
</evidence>
<feature type="signal peptide" evidence="1">
    <location>
        <begin position="1"/>
        <end position="23"/>
    </location>
</feature>
<keyword evidence="1" id="KW-0732">Signal</keyword>
<keyword evidence="3" id="KW-1185">Reference proteome</keyword>
<organism evidence="2 3">
    <name type="scientific">Lacticaseibacillus hegangensis</name>
    <dbReference type="NCBI Taxonomy" id="2486010"/>
    <lineage>
        <taxon>Bacteria</taxon>
        <taxon>Bacillati</taxon>
        <taxon>Bacillota</taxon>
        <taxon>Bacilli</taxon>
        <taxon>Lactobacillales</taxon>
        <taxon>Lactobacillaceae</taxon>
        <taxon>Lacticaseibacillus</taxon>
    </lineage>
</organism>
<evidence type="ECO:0000256" key="1">
    <source>
        <dbReference type="SAM" id="SignalP"/>
    </source>
</evidence>
<dbReference type="PROSITE" id="PS51257">
    <property type="entry name" value="PROKAR_LIPOPROTEIN"/>
    <property type="match status" value="1"/>
</dbReference>
<feature type="chain" id="PRO_5046008114" description="Lipoprotein" evidence="1">
    <location>
        <begin position="24"/>
        <end position="149"/>
    </location>
</feature>
<dbReference type="EMBL" id="JBHTOK010000011">
    <property type="protein sequence ID" value="MFD1440306.1"/>
    <property type="molecule type" value="Genomic_DNA"/>
</dbReference>
<dbReference type="Proteomes" id="UP001597212">
    <property type="component" value="Unassembled WGS sequence"/>
</dbReference>
<evidence type="ECO:0000313" key="3">
    <source>
        <dbReference type="Proteomes" id="UP001597212"/>
    </source>
</evidence>
<reference evidence="3" key="1">
    <citation type="journal article" date="2019" name="Int. J. Syst. Evol. Microbiol.">
        <title>The Global Catalogue of Microorganisms (GCM) 10K type strain sequencing project: providing services to taxonomists for standard genome sequencing and annotation.</title>
        <authorList>
            <consortium name="The Broad Institute Genomics Platform"/>
            <consortium name="The Broad Institute Genome Sequencing Center for Infectious Disease"/>
            <person name="Wu L."/>
            <person name="Ma J."/>
        </authorList>
    </citation>
    <scope>NUCLEOTIDE SEQUENCE [LARGE SCALE GENOMIC DNA]</scope>
    <source>
        <strain evidence="3">CCM 8912</strain>
    </source>
</reference>
<comment type="caution">
    <text evidence="2">The sequence shown here is derived from an EMBL/GenBank/DDBJ whole genome shotgun (WGS) entry which is preliminary data.</text>
</comment>